<reference evidence="2" key="2">
    <citation type="submission" date="2013-05" db="EMBL/GenBank/DDBJ databases">
        <authorList>
            <person name="Carter J.-M."/>
            <person name="Baker S.C."/>
            <person name="Pink R."/>
            <person name="Carter D.R.F."/>
            <person name="Collins A."/>
            <person name="Tomlin J."/>
            <person name="Gibbs M."/>
            <person name="Breuker C.J."/>
        </authorList>
    </citation>
    <scope>NUCLEOTIDE SEQUENCE</scope>
    <source>
        <tissue evidence="2">Ovary</tissue>
    </source>
</reference>
<protein>
    <submittedName>
        <fullName evidence="2">DNA ligase 4</fullName>
    </submittedName>
</protein>
<feature type="non-terminal residue" evidence="2">
    <location>
        <position position="84"/>
    </location>
</feature>
<reference evidence="2" key="1">
    <citation type="journal article" date="2013" name="BMC Genomics">
        <title>Unscrambling butterfly oogenesis.</title>
        <authorList>
            <person name="Carter J.M."/>
            <person name="Baker S.C."/>
            <person name="Pink R."/>
            <person name="Carter D.R."/>
            <person name="Collins A."/>
            <person name="Tomlin J."/>
            <person name="Gibbs M."/>
            <person name="Breuker C.J."/>
        </authorList>
    </citation>
    <scope>NUCLEOTIDE SEQUENCE</scope>
    <source>
        <tissue evidence="2">Ovary</tissue>
    </source>
</reference>
<proteinExistence type="predicted"/>
<accession>S4PKS6</accession>
<evidence type="ECO:0000256" key="1">
    <source>
        <dbReference type="SAM" id="MobiDB-lite"/>
    </source>
</evidence>
<keyword evidence="2" id="KW-0436">Ligase</keyword>
<sequence length="84" mass="9298">NESSNEPAERKIKKTSKTQQVADKFRTKLTDDVEVISKALLGRKLCILSDDEDSKKSELVRIIQSHGGKHVENSGPDTWCCVAG</sequence>
<dbReference type="InterPro" id="IPR036420">
    <property type="entry name" value="BRCT_dom_sf"/>
</dbReference>
<dbReference type="EMBL" id="GAIX01002102">
    <property type="protein sequence ID" value="JAA90458.1"/>
    <property type="molecule type" value="Transcribed_RNA"/>
</dbReference>
<dbReference type="SUPFAM" id="SSF52113">
    <property type="entry name" value="BRCT domain"/>
    <property type="match status" value="1"/>
</dbReference>
<dbReference type="AlphaFoldDB" id="S4PKS6"/>
<feature type="non-terminal residue" evidence="2">
    <location>
        <position position="1"/>
    </location>
</feature>
<dbReference type="GO" id="GO:0016874">
    <property type="term" value="F:ligase activity"/>
    <property type="evidence" value="ECO:0007669"/>
    <property type="project" value="UniProtKB-KW"/>
</dbReference>
<dbReference type="Gene3D" id="3.40.50.10190">
    <property type="entry name" value="BRCT domain"/>
    <property type="match status" value="1"/>
</dbReference>
<organism evidence="2">
    <name type="scientific">Pararge aegeria</name>
    <name type="common">speckled wood butterfly</name>
    <dbReference type="NCBI Taxonomy" id="116150"/>
    <lineage>
        <taxon>Eukaryota</taxon>
        <taxon>Metazoa</taxon>
        <taxon>Ecdysozoa</taxon>
        <taxon>Arthropoda</taxon>
        <taxon>Hexapoda</taxon>
        <taxon>Insecta</taxon>
        <taxon>Pterygota</taxon>
        <taxon>Neoptera</taxon>
        <taxon>Endopterygota</taxon>
        <taxon>Lepidoptera</taxon>
        <taxon>Glossata</taxon>
        <taxon>Ditrysia</taxon>
        <taxon>Papilionoidea</taxon>
        <taxon>Nymphalidae</taxon>
        <taxon>Satyrinae</taxon>
        <taxon>Satyrini</taxon>
        <taxon>Parargina</taxon>
        <taxon>Pararge</taxon>
    </lineage>
</organism>
<feature type="region of interest" description="Disordered" evidence="1">
    <location>
        <begin position="1"/>
        <end position="21"/>
    </location>
</feature>
<evidence type="ECO:0000313" key="2">
    <source>
        <dbReference type="EMBL" id="JAA90458.1"/>
    </source>
</evidence>
<name>S4PKS6_9NEOP</name>